<sequence length="175" mass="18684">MKNFKFLLFAAAGVTATSCGSMKKMKTMKTMTETINSKSGTNTQGTAKFTEDGAMVEMDMNVYKLTPGTHAVHIHEFGNCSATDASSAGGHWNPSKDDHGKFDSAHFHMGDIGNLVADKNGTARLIFKTDKWCLGCSDDSKNIVGKAIVIHAGKDDFMTQPTGNAGGRVGCVEIK</sequence>
<gene>
    <name evidence="3" type="ORF">SAMN05443292_2107</name>
</gene>
<organism evidence="3 4">
    <name type="scientific">Halpernia frigidisoli</name>
    <dbReference type="NCBI Taxonomy" id="1125876"/>
    <lineage>
        <taxon>Bacteria</taxon>
        <taxon>Pseudomonadati</taxon>
        <taxon>Bacteroidota</taxon>
        <taxon>Flavobacteriia</taxon>
        <taxon>Flavobacteriales</taxon>
        <taxon>Weeksellaceae</taxon>
        <taxon>Chryseobacterium group</taxon>
        <taxon>Halpernia</taxon>
    </lineage>
</organism>
<accession>A0A1I3GZ79</accession>
<evidence type="ECO:0000256" key="1">
    <source>
        <dbReference type="ARBA" id="ARBA00010457"/>
    </source>
</evidence>
<dbReference type="InterPro" id="IPR001424">
    <property type="entry name" value="SOD_Cu_Zn_dom"/>
</dbReference>
<dbReference type="Gene3D" id="2.60.40.200">
    <property type="entry name" value="Superoxide dismutase, copper/zinc binding domain"/>
    <property type="match status" value="1"/>
</dbReference>
<dbReference type="Pfam" id="PF00080">
    <property type="entry name" value="Sod_Cu"/>
    <property type="match status" value="1"/>
</dbReference>
<dbReference type="PANTHER" id="PTHR10003">
    <property type="entry name" value="SUPEROXIDE DISMUTASE CU-ZN -RELATED"/>
    <property type="match status" value="1"/>
</dbReference>
<dbReference type="RefSeq" id="WP_090080320.1">
    <property type="nucleotide sequence ID" value="NZ_FOQT01000003.1"/>
</dbReference>
<dbReference type="STRING" id="1125876.SAMN05443292_2107"/>
<dbReference type="CDD" id="cd00305">
    <property type="entry name" value="Cu-Zn_Superoxide_Dismutase"/>
    <property type="match status" value="1"/>
</dbReference>
<dbReference type="Proteomes" id="UP000198931">
    <property type="component" value="Unassembled WGS sequence"/>
</dbReference>
<dbReference type="EMBL" id="FOQT01000003">
    <property type="protein sequence ID" value="SFI28773.1"/>
    <property type="molecule type" value="Genomic_DNA"/>
</dbReference>
<dbReference type="OrthoDB" id="9792957at2"/>
<proteinExistence type="inferred from homology"/>
<comment type="similarity">
    <text evidence="1">Belongs to the Cu-Zn superoxide dismutase family.</text>
</comment>
<evidence type="ECO:0000313" key="3">
    <source>
        <dbReference type="EMBL" id="SFI28773.1"/>
    </source>
</evidence>
<evidence type="ECO:0000313" key="4">
    <source>
        <dbReference type="Proteomes" id="UP000198931"/>
    </source>
</evidence>
<evidence type="ECO:0000259" key="2">
    <source>
        <dbReference type="Pfam" id="PF00080"/>
    </source>
</evidence>
<feature type="domain" description="Superoxide dismutase copper/zinc binding" evidence="2">
    <location>
        <begin position="44"/>
        <end position="174"/>
    </location>
</feature>
<dbReference type="AlphaFoldDB" id="A0A1I3GZ79"/>
<protein>
    <submittedName>
        <fullName evidence="3">Superoxide dismutase, Cu-Zn family</fullName>
    </submittedName>
</protein>
<dbReference type="GO" id="GO:0005507">
    <property type="term" value="F:copper ion binding"/>
    <property type="evidence" value="ECO:0007669"/>
    <property type="project" value="InterPro"/>
</dbReference>
<keyword evidence="4" id="KW-1185">Reference proteome</keyword>
<dbReference type="InterPro" id="IPR036423">
    <property type="entry name" value="SOD-like_Cu/Zn_dom_sf"/>
</dbReference>
<reference evidence="3 4" key="1">
    <citation type="submission" date="2016-10" db="EMBL/GenBank/DDBJ databases">
        <authorList>
            <person name="de Groot N.N."/>
        </authorList>
    </citation>
    <scope>NUCLEOTIDE SEQUENCE [LARGE SCALE GENOMIC DNA]</scope>
    <source>
        <strain evidence="3 4">DSM 26000</strain>
    </source>
</reference>
<dbReference type="PROSITE" id="PS51257">
    <property type="entry name" value="PROKAR_LIPOPROTEIN"/>
    <property type="match status" value="1"/>
</dbReference>
<dbReference type="InterPro" id="IPR024134">
    <property type="entry name" value="SOD_Cu/Zn_/chaperone"/>
</dbReference>
<dbReference type="GO" id="GO:0006801">
    <property type="term" value="P:superoxide metabolic process"/>
    <property type="evidence" value="ECO:0007669"/>
    <property type="project" value="InterPro"/>
</dbReference>
<name>A0A1I3GZ79_9FLAO</name>
<dbReference type="SUPFAM" id="SSF49329">
    <property type="entry name" value="Cu,Zn superoxide dismutase-like"/>
    <property type="match status" value="1"/>
</dbReference>